<dbReference type="Gene3D" id="1.25.10.10">
    <property type="entry name" value="Leucine-rich Repeat Variant"/>
    <property type="match status" value="1"/>
</dbReference>
<evidence type="ECO:0000313" key="1">
    <source>
        <dbReference type="EMBL" id="KAJ1730062.1"/>
    </source>
</evidence>
<dbReference type="InterPro" id="IPR019538">
    <property type="entry name" value="PSMD5"/>
</dbReference>
<dbReference type="OrthoDB" id="10250600at2759"/>
<dbReference type="Pfam" id="PF10508">
    <property type="entry name" value="Proteasom_PSMB"/>
    <property type="match status" value="1"/>
</dbReference>
<dbReference type="PANTHER" id="PTHR13554">
    <property type="entry name" value="26S PROTEASOME NON-ATPASE REGULATORY SUBUNIT 5-RELATED"/>
    <property type="match status" value="1"/>
</dbReference>
<accession>A0A9W7YBU1</accession>
<evidence type="ECO:0000313" key="2">
    <source>
        <dbReference type="Proteomes" id="UP001143981"/>
    </source>
</evidence>
<name>A0A9W7YBU1_9FUNG</name>
<dbReference type="GO" id="GO:0005829">
    <property type="term" value="C:cytosol"/>
    <property type="evidence" value="ECO:0007669"/>
    <property type="project" value="TreeGrafter"/>
</dbReference>
<dbReference type="PANTHER" id="PTHR13554:SF10">
    <property type="entry name" value="26S PROTEASOME NON-ATPASE REGULATORY SUBUNIT 5"/>
    <property type="match status" value="1"/>
</dbReference>
<dbReference type="EMBL" id="JANBOI010000508">
    <property type="protein sequence ID" value="KAJ1730062.1"/>
    <property type="molecule type" value="Genomic_DNA"/>
</dbReference>
<dbReference type="InterPro" id="IPR011989">
    <property type="entry name" value="ARM-like"/>
</dbReference>
<comment type="caution">
    <text evidence="1">The sequence shown here is derived from an EMBL/GenBank/DDBJ whole genome shotgun (WGS) entry which is preliminary data.</text>
</comment>
<dbReference type="SUPFAM" id="SSF48371">
    <property type="entry name" value="ARM repeat"/>
    <property type="match status" value="1"/>
</dbReference>
<organism evidence="1 2">
    <name type="scientific">Coemansia biformis</name>
    <dbReference type="NCBI Taxonomy" id="1286918"/>
    <lineage>
        <taxon>Eukaryota</taxon>
        <taxon>Fungi</taxon>
        <taxon>Fungi incertae sedis</taxon>
        <taxon>Zoopagomycota</taxon>
        <taxon>Kickxellomycotina</taxon>
        <taxon>Kickxellomycetes</taxon>
        <taxon>Kickxellales</taxon>
        <taxon>Kickxellaceae</taxon>
        <taxon>Coemansia</taxon>
    </lineage>
</organism>
<dbReference type="AlphaFoldDB" id="A0A9W7YBU1"/>
<keyword evidence="2" id="KW-1185">Reference proteome</keyword>
<reference evidence="1" key="1">
    <citation type="submission" date="2022-07" db="EMBL/GenBank/DDBJ databases">
        <title>Phylogenomic reconstructions and comparative analyses of Kickxellomycotina fungi.</title>
        <authorList>
            <person name="Reynolds N.K."/>
            <person name="Stajich J.E."/>
            <person name="Barry K."/>
            <person name="Grigoriev I.V."/>
            <person name="Crous P."/>
            <person name="Smith M.E."/>
        </authorList>
    </citation>
    <scope>NUCLEOTIDE SEQUENCE</scope>
    <source>
        <strain evidence="1">BCRC 34381</strain>
    </source>
</reference>
<protein>
    <recommendedName>
        <fullName evidence="3">26S proteasome non-ATPase regulatory subunit 5</fullName>
    </recommendedName>
</protein>
<dbReference type="GO" id="GO:0043248">
    <property type="term" value="P:proteasome assembly"/>
    <property type="evidence" value="ECO:0007669"/>
    <property type="project" value="InterPro"/>
</dbReference>
<evidence type="ECO:0008006" key="3">
    <source>
        <dbReference type="Google" id="ProtNLM"/>
    </source>
</evidence>
<sequence length="512" mass="55933">MPDKEHIEDIRRICELLQSDPTPDVIQGLREGFASLSKHLKAGPFMEVFEATLGSIPFSALFSLLTAPDNRLIVTVAEVTGQLLKPVTWAMVHETFEEYIVQGLDHPHPVVKILVLNQLLKCKQTADPLSHKYGPHIWRCLEGKDDNDVTRLARQVLVHLCEVGMALDHLLSEDSVAAVRTLLAGCENQRFRVYDVVVAAIRQSDSAFEFFRQEGVVDLLLREGDARDVLVAMNFYELVPALCASPVPFEYLEAAGVFGDALEQVRRARSDDTATDWLFRLSALKLFTRMVDAGGVPPAVFLKKYPVAPELAALALLPDATSDTKATAVACIGTIGSNAEALGYLAAEKSALGALAAVYNGALGTLRIECLRAISCVFGHSPTPSDAASQACYELYAQLDNGQFIGALVKEVMKGFEESCVAALSVVQKLALHAWGVHEIAGHQNMVSFLLKRDSSRVKVAQQWQFAAIQSIVSSPEARAEFDGDTFARLDRYVREGPYFVSATARVALEST</sequence>
<gene>
    <name evidence="1" type="ORF">LPJ61_003217</name>
</gene>
<dbReference type="InterPro" id="IPR016024">
    <property type="entry name" value="ARM-type_fold"/>
</dbReference>
<dbReference type="Proteomes" id="UP001143981">
    <property type="component" value="Unassembled WGS sequence"/>
</dbReference>
<proteinExistence type="predicted"/>